<evidence type="ECO:0000313" key="3">
    <source>
        <dbReference type="Proteomes" id="UP001162162"/>
    </source>
</evidence>
<sequence>MQEQDPLNPVTDQERFIRELIQTFKERPVLWDKNHPHYRNRAERYEAYEALLIKCREYYPEADEDFAKMKIDSLRSSFRKEWNKVSSSKEVAKVPEDVYKPSLWYYSLLLFTVGEECPEQKNLSADLMRLFWTREYTTILIGLLKKHPCLYANNPIPTLAKRNEALKKSPTK</sequence>
<protein>
    <recommendedName>
        <fullName evidence="1">MADF domain-containing protein</fullName>
    </recommendedName>
</protein>
<proteinExistence type="predicted"/>
<accession>A0AAV8YE15</accession>
<comment type="caution">
    <text evidence="2">The sequence shown here is derived from an EMBL/GenBank/DDBJ whole genome shotgun (WGS) entry which is preliminary data.</text>
</comment>
<dbReference type="PANTHER" id="PTHR21505:SF8">
    <property type="entry name" value="DPT-YFP REPRESSOR BY OVEREXPRESSION, ISOFORM D-RELATED"/>
    <property type="match status" value="1"/>
</dbReference>
<evidence type="ECO:0000259" key="1">
    <source>
        <dbReference type="PROSITE" id="PS51029"/>
    </source>
</evidence>
<name>A0AAV8YE15_9CUCU</name>
<dbReference type="Proteomes" id="UP001162162">
    <property type="component" value="Unassembled WGS sequence"/>
</dbReference>
<dbReference type="Pfam" id="PF10545">
    <property type="entry name" value="MADF_DNA_bdg"/>
    <property type="match status" value="1"/>
</dbReference>
<feature type="domain" description="MADF" evidence="1">
    <location>
        <begin position="19"/>
        <end position="117"/>
    </location>
</feature>
<dbReference type="SMART" id="SM00595">
    <property type="entry name" value="MADF"/>
    <property type="match status" value="1"/>
</dbReference>
<dbReference type="AlphaFoldDB" id="A0AAV8YE15"/>
<keyword evidence="3" id="KW-1185">Reference proteome</keyword>
<dbReference type="PROSITE" id="PS51029">
    <property type="entry name" value="MADF"/>
    <property type="match status" value="1"/>
</dbReference>
<dbReference type="PANTHER" id="PTHR21505">
    <property type="entry name" value="MADF DOMAIN-CONTAINING PROTEIN-RELATED"/>
    <property type="match status" value="1"/>
</dbReference>
<dbReference type="InterPro" id="IPR006578">
    <property type="entry name" value="MADF-dom"/>
</dbReference>
<reference evidence="2" key="1">
    <citation type="journal article" date="2023" name="Insect Mol. Biol.">
        <title>Genome sequencing provides insights into the evolution of gene families encoding plant cell wall-degrading enzymes in longhorned beetles.</title>
        <authorList>
            <person name="Shin N.R."/>
            <person name="Okamura Y."/>
            <person name="Kirsch R."/>
            <person name="Pauchet Y."/>
        </authorList>
    </citation>
    <scope>NUCLEOTIDE SEQUENCE</scope>
    <source>
        <strain evidence="2">AMC_N1</strain>
    </source>
</reference>
<evidence type="ECO:0000313" key="2">
    <source>
        <dbReference type="EMBL" id="KAJ8949907.1"/>
    </source>
</evidence>
<organism evidence="2 3">
    <name type="scientific">Aromia moschata</name>
    <dbReference type="NCBI Taxonomy" id="1265417"/>
    <lineage>
        <taxon>Eukaryota</taxon>
        <taxon>Metazoa</taxon>
        <taxon>Ecdysozoa</taxon>
        <taxon>Arthropoda</taxon>
        <taxon>Hexapoda</taxon>
        <taxon>Insecta</taxon>
        <taxon>Pterygota</taxon>
        <taxon>Neoptera</taxon>
        <taxon>Endopterygota</taxon>
        <taxon>Coleoptera</taxon>
        <taxon>Polyphaga</taxon>
        <taxon>Cucujiformia</taxon>
        <taxon>Chrysomeloidea</taxon>
        <taxon>Cerambycidae</taxon>
        <taxon>Cerambycinae</taxon>
        <taxon>Callichromatini</taxon>
        <taxon>Aromia</taxon>
    </lineage>
</organism>
<dbReference type="EMBL" id="JAPWTK010000108">
    <property type="protein sequence ID" value="KAJ8949907.1"/>
    <property type="molecule type" value="Genomic_DNA"/>
</dbReference>
<gene>
    <name evidence="2" type="ORF">NQ318_010541</name>
</gene>